<dbReference type="PROSITE" id="PS50111">
    <property type="entry name" value="CHEMOTAXIS_TRANSDUC_2"/>
    <property type="match status" value="1"/>
</dbReference>
<dbReference type="CDD" id="cd06225">
    <property type="entry name" value="HAMP"/>
    <property type="match status" value="1"/>
</dbReference>
<comment type="caution">
    <text evidence="12">The sequence shown here is derived from an EMBL/GenBank/DDBJ whole genome shotgun (WGS) entry which is preliminary data.</text>
</comment>
<dbReference type="SUPFAM" id="SSF58104">
    <property type="entry name" value="Methyl-accepting chemotaxis protein (MCP) signaling domain"/>
    <property type="match status" value="1"/>
</dbReference>
<dbReference type="Proteomes" id="UP000636888">
    <property type="component" value="Unassembled WGS sequence"/>
</dbReference>
<dbReference type="Pfam" id="PF00672">
    <property type="entry name" value="HAMP"/>
    <property type="match status" value="1"/>
</dbReference>
<evidence type="ECO:0000256" key="5">
    <source>
        <dbReference type="ARBA" id="ARBA00023136"/>
    </source>
</evidence>
<gene>
    <name evidence="12" type="ORF">JFN93_00135</name>
</gene>
<dbReference type="Pfam" id="PF17202">
    <property type="entry name" value="sCache_3_3"/>
    <property type="match status" value="1"/>
</dbReference>
<evidence type="ECO:0000259" key="11">
    <source>
        <dbReference type="PROSITE" id="PS50885"/>
    </source>
</evidence>
<keyword evidence="5 9" id="KW-0472">Membrane</keyword>
<dbReference type="InterPro" id="IPR003660">
    <property type="entry name" value="HAMP_dom"/>
</dbReference>
<dbReference type="Pfam" id="PF00015">
    <property type="entry name" value="MCPsignal"/>
    <property type="match status" value="1"/>
</dbReference>
<evidence type="ECO:0000256" key="1">
    <source>
        <dbReference type="ARBA" id="ARBA00004651"/>
    </source>
</evidence>
<dbReference type="SMART" id="SM00304">
    <property type="entry name" value="HAMP"/>
    <property type="match status" value="1"/>
</dbReference>
<dbReference type="SMART" id="SM00283">
    <property type="entry name" value="MA"/>
    <property type="match status" value="1"/>
</dbReference>
<dbReference type="SUPFAM" id="SSF103190">
    <property type="entry name" value="Sensory domain-like"/>
    <property type="match status" value="1"/>
</dbReference>
<dbReference type="GO" id="GO:0005886">
    <property type="term" value="C:plasma membrane"/>
    <property type="evidence" value="ECO:0007669"/>
    <property type="project" value="UniProtKB-SubCell"/>
</dbReference>
<evidence type="ECO:0000256" key="3">
    <source>
        <dbReference type="ARBA" id="ARBA00022692"/>
    </source>
</evidence>
<evidence type="ECO:0000256" key="4">
    <source>
        <dbReference type="ARBA" id="ARBA00022989"/>
    </source>
</evidence>
<comment type="subcellular location">
    <subcellularLocation>
        <location evidence="1">Cell membrane</location>
        <topology evidence="1">Multi-pass membrane protein</topology>
    </subcellularLocation>
</comment>
<evidence type="ECO:0000256" key="8">
    <source>
        <dbReference type="PROSITE-ProRule" id="PRU00284"/>
    </source>
</evidence>
<dbReference type="AlphaFoldDB" id="A0A8J7LTY3"/>
<reference evidence="12" key="1">
    <citation type="submission" date="2020-12" db="EMBL/GenBank/DDBJ databases">
        <title>Geomonas sp. Red875, isolated from river sediment.</title>
        <authorList>
            <person name="Xu Z."/>
            <person name="Zhang Z."/>
            <person name="Masuda Y."/>
            <person name="Itoh H."/>
            <person name="Senoo K."/>
        </authorList>
    </citation>
    <scope>NUCLEOTIDE SEQUENCE</scope>
    <source>
        <strain evidence="12">Red875</strain>
    </source>
</reference>
<keyword evidence="13" id="KW-1185">Reference proteome</keyword>
<keyword evidence="2" id="KW-1003">Cell membrane</keyword>
<evidence type="ECO:0000313" key="13">
    <source>
        <dbReference type="Proteomes" id="UP000636888"/>
    </source>
</evidence>
<dbReference type="GO" id="GO:0006935">
    <property type="term" value="P:chemotaxis"/>
    <property type="evidence" value="ECO:0007669"/>
    <property type="project" value="UniProtKB-ARBA"/>
</dbReference>
<keyword evidence="3 9" id="KW-0812">Transmembrane</keyword>
<proteinExistence type="inferred from homology"/>
<dbReference type="InterPro" id="IPR004089">
    <property type="entry name" value="MCPsignal_dom"/>
</dbReference>
<dbReference type="PROSITE" id="PS50885">
    <property type="entry name" value="HAMP"/>
    <property type="match status" value="1"/>
</dbReference>
<sequence length="509" mass="54339">MQKELSSKAEAALQSRMKTMQYLLQSKGSEMHIADGKLLAGDYPINGNFEIPDRIKELFGGAATIFMQDERISTNVLKPDGSRAVGTKLKGPAYDAVIGQGKPFSGIVEILGVPYFTAYQPVVDRDGKVIGALYVGEKVSEYLAVYERLKYVVAGIAVVLAAGLSFVTLLLVKQSLLPLGRMCEMIEDIAHGEGDLTKRLDDSSHDEIGEVAKWLNVFMEKLHLIIDRTAQTTHRVAAASAHLHTTAERMALGTDRVAEQAGSVATAGEQMSVTSGDIAQNCARAAEGSRQTSEAAASGARVVDETIVLMNNIASRVKESAQTVESLGTRSEQIGEIVGTIEDIADQTNLLALNAAIEAARAGDQGRGFAVVADEVRALAERTSKATREISDMIRGIQQEIGTAVQAMHQGVHEVSKGSDKAAESGQALQEILVMINDVTGQIHQVATAAEEQTATTTEISGNIHQINTVLAQTSQGVQESAQAANQLSSLSEDLRQIVSQFKLLEKAA</sequence>
<dbReference type="PANTHER" id="PTHR32089:SF112">
    <property type="entry name" value="LYSOZYME-LIKE PROTEIN-RELATED"/>
    <property type="match status" value="1"/>
</dbReference>
<evidence type="ECO:0000256" key="6">
    <source>
        <dbReference type="ARBA" id="ARBA00023224"/>
    </source>
</evidence>
<keyword evidence="6 8" id="KW-0807">Transducer</keyword>
<dbReference type="PANTHER" id="PTHR32089">
    <property type="entry name" value="METHYL-ACCEPTING CHEMOTAXIS PROTEIN MCPB"/>
    <property type="match status" value="1"/>
</dbReference>
<feature type="transmembrane region" description="Helical" evidence="9">
    <location>
        <begin position="151"/>
        <end position="172"/>
    </location>
</feature>
<dbReference type="InterPro" id="IPR029151">
    <property type="entry name" value="Sensor-like_sf"/>
</dbReference>
<evidence type="ECO:0000256" key="9">
    <source>
        <dbReference type="SAM" id="Phobius"/>
    </source>
</evidence>
<dbReference type="InterPro" id="IPR033463">
    <property type="entry name" value="sCache_3"/>
</dbReference>
<feature type="domain" description="Methyl-accepting transducer" evidence="10">
    <location>
        <begin position="232"/>
        <end position="468"/>
    </location>
</feature>
<feature type="domain" description="HAMP" evidence="11">
    <location>
        <begin position="173"/>
        <end position="227"/>
    </location>
</feature>
<organism evidence="12 13">
    <name type="scientific">Geomesophilobacter sediminis</name>
    <dbReference type="NCBI Taxonomy" id="2798584"/>
    <lineage>
        <taxon>Bacteria</taxon>
        <taxon>Pseudomonadati</taxon>
        <taxon>Thermodesulfobacteriota</taxon>
        <taxon>Desulfuromonadia</taxon>
        <taxon>Geobacterales</taxon>
        <taxon>Geobacteraceae</taxon>
        <taxon>Geomesophilobacter</taxon>
    </lineage>
</organism>
<keyword evidence="4 9" id="KW-1133">Transmembrane helix</keyword>
<evidence type="ECO:0000313" key="12">
    <source>
        <dbReference type="EMBL" id="MBJ6723100.1"/>
    </source>
</evidence>
<dbReference type="GO" id="GO:0007165">
    <property type="term" value="P:signal transduction"/>
    <property type="evidence" value="ECO:0007669"/>
    <property type="project" value="UniProtKB-KW"/>
</dbReference>
<accession>A0A8J7LTY3</accession>
<dbReference type="Gene3D" id="1.10.287.950">
    <property type="entry name" value="Methyl-accepting chemotaxis protein"/>
    <property type="match status" value="1"/>
</dbReference>
<dbReference type="FunFam" id="1.10.287.950:FF:000001">
    <property type="entry name" value="Methyl-accepting chemotaxis sensory transducer"/>
    <property type="match status" value="1"/>
</dbReference>
<protein>
    <submittedName>
        <fullName evidence="12">Methyl-accepting chemotaxis protein</fullName>
    </submittedName>
</protein>
<dbReference type="CDD" id="cd11386">
    <property type="entry name" value="MCP_signal"/>
    <property type="match status" value="1"/>
</dbReference>
<dbReference type="EMBL" id="JAEMHM010000001">
    <property type="protein sequence ID" value="MBJ6723100.1"/>
    <property type="molecule type" value="Genomic_DNA"/>
</dbReference>
<evidence type="ECO:0000256" key="7">
    <source>
        <dbReference type="ARBA" id="ARBA00029447"/>
    </source>
</evidence>
<evidence type="ECO:0000256" key="2">
    <source>
        <dbReference type="ARBA" id="ARBA00022475"/>
    </source>
</evidence>
<comment type="similarity">
    <text evidence="7">Belongs to the methyl-accepting chemotaxis (MCP) protein family.</text>
</comment>
<name>A0A8J7LTY3_9BACT</name>
<evidence type="ECO:0000259" key="10">
    <source>
        <dbReference type="PROSITE" id="PS50111"/>
    </source>
</evidence>